<dbReference type="InterPro" id="IPR052972">
    <property type="entry name" value="Sacsin_chaperone_reg"/>
</dbReference>
<organism evidence="2 3">
    <name type="scientific">Gymnopus androsaceus JB14</name>
    <dbReference type="NCBI Taxonomy" id="1447944"/>
    <lineage>
        <taxon>Eukaryota</taxon>
        <taxon>Fungi</taxon>
        <taxon>Dikarya</taxon>
        <taxon>Basidiomycota</taxon>
        <taxon>Agaricomycotina</taxon>
        <taxon>Agaricomycetes</taxon>
        <taxon>Agaricomycetidae</taxon>
        <taxon>Agaricales</taxon>
        <taxon>Marasmiineae</taxon>
        <taxon>Omphalotaceae</taxon>
        <taxon>Gymnopus</taxon>
    </lineage>
</organism>
<name>A0A6A4IE24_9AGAR</name>
<dbReference type="PANTHER" id="PTHR15600">
    <property type="entry name" value="SACSIN"/>
    <property type="match status" value="1"/>
</dbReference>
<dbReference type="Proteomes" id="UP000799118">
    <property type="component" value="Unassembled WGS sequence"/>
</dbReference>
<dbReference type="InterPro" id="IPR036890">
    <property type="entry name" value="HATPase_C_sf"/>
</dbReference>
<evidence type="ECO:0000259" key="1">
    <source>
        <dbReference type="Pfam" id="PF25794"/>
    </source>
</evidence>
<feature type="domain" description="Sacsin/Nov" evidence="1">
    <location>
        <begin position="1293"/>
        <end position="1495"/>
    </location>
</feature>
<dbReference type="InterPro" id="IPR058210">
    <property type="entry name" value="SACS/Nov_dom"/>
</dbReference>
<gene>
    <name evidence="2" type="ORF">BT96DRAFT_971239</name>
</gene>
<proteinExistence type="predicted"/>
<dbReference type="GO" id="GO:0030544">
    <property type="term" value="F:Hsp70 protein binding"/>
    <property type="evidence" value="ECO:0007669"/>
    <property type="project" value="TreeGrafter"/>
</dbReference>
<reference evidence="2" key="1">
    <citation type="journal article" date="2019" name="Environ. Microbiol.">
        <title>Fungal ecological strategies reflected in gene transcription - a case study of two litter decomposers.</title>
        <authorList>
            <person name="Barbi F."/>
            <person name="Kohler A."/>
            <person name="Barry K."/>
            <person name="Baskaran P."/>
            <person name="Daum C."/>
            <person name="Fauchery L."/>
            <person name="Ihrmark K."/>
            <person name="Kuo A."/>
            <person name="LaButti K."/>
            <person name="Lipzen A."/>
            <person name="Morin E."/>
            <person name="Grigoriev I.V."/>
            <person name="Henrissat B."/>
            <person name="Lindahl B."/>
            <person name="Martin F."/>
        </authorList>
    </citation>
    <scope>NUCLEOTIDE SEQUENCE</scope>
    <source>
        <strain evidence="2">JB14</strain>
    </source>
</reference>
<dbReference type="NCBIfam" id="NF047352">
    <property type="entry name" value="P_loop_sacsin"/>
    <property type="match status" value="1"/>
</dbReference>
<protein>
    <recommendedName>
        <fullName evidence="1">Sacsin/Nov domain-containing protein</fullName>
    </recommendedName>
</protein>
<dbReference type="CDD" id="cd18186">
    <property type="entry name" value="BTB_POZ_ZBTB_KLHL-like"/>
    <property type="match status" value="1"/>
</dbReference>
<dbReference type="SUPFAM" id="SSF55874">
    <property type="entry name" value="ATPase domain of HSP90 chaperone/DNA topoisomerase II/histidine kinase"/>
    <property type="match status" value="2"/>
</dbReference>
<evidence type="ECO:0000313" key="3">
    <source>
        <dbReference type="Proteomes" id="UP000799118"/>
    </source>
</evidence>
<sequence length="2634" mass="296213">MPRNFRERVDAASTIKSILDYYPSTSVLRELIQNSDDAKATTQRFIADFRQHGNATVFDDALKCTRGPALLAINDSIFNEEDWNSVRTIRGSNKIADETKTGKYGLGIRSCYHLTDNIEILSNAQIAIFDPHEEFAPPHEGGISRYLPHETAPYPDQLAAFSAATSELDPLFLKSTVVRLPLRTPAEAARSRIKSIVVTSSDIRALFQSFIENELQVALLFLKHIRAIELVEITEDGNEHMVAAVAISNADDDIVTRRALKSGDIDQFESYKLDVISTIGKSPSVSTSWRVVHSVLKNSAVENSMDQRLGYRVGNRLVEDKLSSHVSLAFLCNEKSNAFEGRLFTLLPLPIPTGFPLHVHGIFALTPDRQNLRNPEELGIGMEARERLLITWNDFVFQELVPAAWVKLIHVLVGQAENIDVWLAWPPSNARVAQGRNLLDCFTKLALSYDEAIFPSMLNNELAFIKPSHLALVASLSIDQQLVRAVSLAGVAVITPPSYIYDAFSKAGFKGSQFLPFDARNLHTFLRSKVLQINALDPQDKARVLEYLISYSPDQIVDLPLIPTVSGGYISLSAPHGSLKRYVLCNGVEAELFRSCDMFLINLFDISQPSRRLLEGCSDRDLLNVTRLGPNNLKEYLQTLCRTSNPADVSVPSSSLPPLTWFTAFWSWVDSVDSYGQFLDIALTFHLLPTLDGVVRRVSEKVFLIPKGQNQLCKLLEMGGIPFLQSDVTSTRVLSLYGMIMSVDNIPLLVDFFAPELIPWTPSERLVIQEHITKCLYARDFVLNPVRSSKLRQWPIFPKRVPNMRGSGLPVTVLDAANGPLVFVNVADDFPLPVVNGVTYIDMSKSSCILSSKIDAKAASNTLQEIGIMKLAIEHISSQPEALQSALMERILPSLLALPSSTIDLLRQQKFVPVFGSSERLAPAEVIDPESSLAPLFRGERGRFPIMPYSSGRFLSIMQVAGLFCSQLTPELVEERIRYVSSAFADSGRFSKATALFDELSKNWKPSFSDILQTDLAWIPTTASTLVPRQNARDVQPKLGEHHFLFDFVLSQCPSMASTNVREALGWRSTISIGILEKQLASTLLRPNEKELPQRLSSLIRYIGKLHSEGNVQPAHIESFKQMVLEHRWIPDSTRRIVTTQHALLSPDLRIGKVFQSISSSLRDAPGVLSFLRLMGCSERPTMNSLIDALKTSESIEERRDILIELTSDNNNISDCQRNSILVPDHLNNLRHVSEVYVNDMGGRLDFVLKTQVFPAHPYISQSVAQRLGLATLSSLQLDDDDGLDIDDEDMSESLVTRIKSVLVDYDIQYSFGEFLANAADAGATEFEVLLDHKAAFSSTHILSHEMGIFQSGPALLLHNNVLFSENDFKGLRRIGEGGKRDIDGTIGKFGLGALSFYHFAEAAFILSGAYLMILDPSAAYLPKRHGQKRRCFWRRLTDIYRGYPDQLEPFRDLFGFSCEMESYPGTLIRLPLRQKKSQLSEREVTWSDCYNLLKGPYLDLSRDCTHFTHLNTIVARIRESHSTDSWLLWSISNAMIDDSAFAGPNDTAGSLIELKVKSRTGMTTEQWLAVRRLVPVSDIPVHLHPCIQALKASNGVEIALAFHLSSIQHDNFTSRDSESSTGQNFLFSGIRIPQTISFPAHVNAAFAVSSDRRSIRFDPPDSSGQRIMQSEYNLWLDRARFTAGHWWPKKARDPVSKEFITSFYSTALPKSMLPILPTVVGTLVAPADAVIAVESVADLVNRLLTELKAKNFVILRHSVTAQLPTDKIRFLSPQSLVEILRDTKVENQLQAMFSEALDPAKRVIAGLIDATLDFLLDSEDPGFGHNLLLLITKDNVLRRFDSNAPTYLSTFSFPNQLFPYNRFISTIHYPKSRDRILTSHLYKEFDTVAFLEFLRDHVGAPQAIAFHSNETIAWIDILWKYFFWLPGGSESDKLSVISEYPLFATFSKDTYVSLASCLEGRVLPDPSSAPSFDIDLVPIIHNLNIPVLKHHPMLPEDNARLKFSFKTLLDCLSSGGDTGFLSLSCDEANLLSAWIVKQMRVNLIDLSDTHLDLLARLPLWKAAKDGVIQRHSSYDLRMLPYDIELSRVILFLKRDRPIVEYSTELVNLCNRLKNRRGTMDTSSTQFSELLNLPDVLTSDDIDEYVYLLTKLIEKNASNLKAPDTRGVLRPIEEFFNSSVDLFTAAFHSSQETMFIHPLCRHLEYLLPVKTTVTFDIFQQCAQAINDDQHQGIDVVTRATVVYNYYNTVLTRQLMSNAHYWRLLDNICFIPRSRAPLERVSYDQNPYIIEHPDVVSPNVLLLDDWKYQAVAWTRRCKFNVPPSRDLKAVHPDIGVPTAVDVVAHLVVLATRIAKDHPYNSAVVRDLKATYKWLQDHNHNAAQQALRPYRSLPLFLNVKDIDSPEPWVWRCADQLMIGHAFDYAQSFKVEAFLSGFTNLLRAAGVEEIRSGYHVDENNLGDRDFNRLRTESKLLDLELCPEESIEGEIVDTMRLKAHAAFLAAKVSHIEDALTGGWSEGNQRVLSFPGTYFGARTFLDLIYTGELEDKRPDNPEDGLRFLEELLKILKVADIWNLPKLKRKIGRLITVTYDFMHPETIENIQSQAELYSAPELVLACQNWLKDNSRAMEIAGTEV</sequence>
<evidence type="ECO:0000313" key="2">
    <source>
        <dbReference type="EMBL" id="KAE9407538.1"/>
    </source>
</evidence>
<dbReference type="SUPFAM" id="SSF54695">
    <property type="entry name" value="POZ domain"/>
    <property type="match status" value="1"/>
</dbReference>
<feature type="domain" description="Sacsin/Nov" evidence="1">
    <location>
        <begin position="12"/>
        <end position="240"/>
    </location>
</feature>
<keyword evidence="3" id="KW-1185">Reference proteome</keyword>
<dbReference type="InterPro" id="IPR011333">
    <property type="entry name" value="SKP1/BTB/POZ_sf"/>
</dbReference>
<dbReference type="PANTHER" id="PTHR15600:SF42">
    <property type="entry name" value="SACSIN"/>
    <property type="match status" value="1"/>
</dbReference>
<dbReference type="Pfam" id="PF25794">
    <property type="entry name" value="SACS"/>
    <property type="match status" value="2"/>
</dbReference>
<dbReference type="EMBL" id="ML769395">
    <property type="protein sequence ID" value="KAE9407538.1"/>
    <property type="molecule type" value="Genomic_DNA"/>
</dbReference>
<dbReference type="OrthoDB" id="1262810at2759"/>
<accession>A0A6A4IE24</accession>
<dbReference type="Gene3D" id="3.30.710.10">
    <property type="entry name" value="Potassium Channel Kv1.1, Chain A"/>
    <property type="match status" value="1"/>
</dbReference>